<accession>A0ABP9DCZ5</accession>
<dbReference type="Pfam" id="PF01475">
    <property type="entry name" value="FUR"/>
    <property type="match status" value="1"/>
</dbReference>
<comment type="caution">
    <text evidence="1">The sequence shown here is derived from an EMBL/GenBank/DDBJ whole genome shotgun (WGS) entry which is preliminary data.</text>
</comment>
<dbReference type="PANTHER" id="PTHR33202:SF22">
    <property type="entry name" value="HYDROGEN PEROXIDE SENSITIVE REPRESSOR"/>
    <property type="match status" value="1"/>
</dbReference>
<organism evidence="1 2">
    <name type="scientific">Algivirga pacifica</name>
    <dbReference type="NCBI Taxonomy" id="1162670"/>
    <lineage>
        <taxon>Bacteria</taxon>
        <taxon>Pseudomonadati</taxon>
        <taxon>Bacteroidota</taxon>
        <taxon>Cytophagia</taxon>
        <taxon>Cytophagales</taxon>
        <taxon>Flammeovirgaceae</taxon>
        <taxon>Algivirga</taxon>
    </lineage>
</organism>
<dbReference type="InterPro" id="IPR036390">
    <property type="entry name" value="WH_DNA-bd_sf"/>
</dbReference>
<reference evidence="2" key="1">
    <citation type="journal article" date="2019" name="Int. J. Syst. Evol. Microbiol.">
        <title>The Global Catalogue of Microorganisms (GCM) 10K type strain sequencing project: providing services to taxonomists for standard genome sequencing and annotation.</title>
        <authorList>
            <consortium name="The Broad Institute Genomics Platform"/>
            <consortium name="The Broad Institute Genome Sequencing Center for Infectious Disease"/>
            <person name="Wu L."/>
            <person name="Ma J."/>
        </authorList>
    </citation>
    <scope>NUCLEOTIDE SEQUENCE [LARGE SCALE GENOMIC DNA]</scope>
    <source>
        <strain evidence="2">JCM 18326</strain>
    </source>
</reference>
<dbReference type="RefSeq" id="WP_345372340.1">
    <property type="nucleotide sequence ID" value="NZ_BAABJX010000036.1"/>
</dbReference>
<proteinExistence type="predicted"/>
<keyword evidence="2" id="KW-1185">Reference proteome</keyword>
<dbReference type="Proteomes" id="UP001500298">
    <property type="component" value="Unassembled WGS sequence"/>
</dbReference>
<evidence type="ECO:0000313" key="2">
    <source>
        <dbReference type="Proteomes" id="UP001500298"/>
    </source>
</evidence>
<sequence>MSSSIDILNDFSLRRTASRTQILDIFTKHKEALSENDLELRINGMCDRATIYRTLKTFTEKGILHKVIDENNIVKYALCDHSYCSEREHNHDHVHFKCQQCGKTICMNEIAIQHVKLPVGFKALEANFLVIGVCDQCNNA</sequence>
<dbReference type="InterPro" id="IPR036388">
    <property type="entry name" value="WH-like_DNA-bd_sf"/>
</dbReference>
<gene>
    <name evidence="1" type="ORF">GCM10023331_25300</name>
</gene>
<name>A0ABP9DCZ5_9BACT</name>
<protein>
    <submittedName>
        <fullName evidence="1">Transcriptional repressor</fullName>
    </submittedName>
</protein>
<dbReference type="Gene3D" id="1.10.10.10">
    <property type="entry name" value="Winged helix-like DNA-binding domain superfamily/Winged helix DNA-binding domain"/>
    <property type="match status" value="1"/>
</dbReference>
<dbReference type="InterPro" id="IPR002481">
    <property type="entry name" value="FUR"/>
</dbReference>
<dbReference type="PANTHER" id="PTHR33202">
    <property type="entry name" value="ZINC UPTAKE REGULATION PROTEIN"/>
    <property type="match status" value="1"/>
</dbReference>
<evidence type="ECO:0000313" key="1">
    <source>
        <dbReference type="EMBL" id="GAA4838993.1"/>
    </source>
</evidence>
<dbReference type="EMBL" id="BAABJX010000036">
    <property type="protein sequence ID" value="GAA4838993.1"/>
    <property type="molecule type" value="Genomic_DNA"/>
</dbReference>
<dbReference type="SUPFAM" id="SSF46785">
    <property type="entry name" value="Winged helix' DNA-binding domain"/>
    <property type="match status" value="1"/>
</dbReference>